<dbReference type="PANTHER" id="PTHR13789:SF309">
    <property type="entry name" value="PUTATIVE (AFU_ORTHOLOGUE AFUA_6G14510)-RELATED"/>
    <property type="match status" value="1"/>
</dbReference>
<name>A0AA37IHJ2_9BURK</name>
<sequence length="371" mass="39543">MKTLVVGAGPAGLSAALAMAQRGLDAKVVELKADRATVGSELCLMSANLRTLDALEVADACVAAGIPITAPGRFMKANGELLAEITPPKLTRADLPASVGIQRRALHDVLYDACRAHGVEIEHGTSIVDIQRAGGSVQAVFADGRVEDFDLIVGADGVNSAVRRIAFPDASQPEFVGQIVWRVRVPYEGPPRLDLFAAPHAGAGFITVSKDTAYLFCLLKGDEARRLKEEDFVVEARAAFAQFGGTIGESLDSITDPSQINYSALRPNLVTPTWYRDGVLLIGDAAHAVTPHLAHGAGLAIEDGLVLGEELHRHGNVEAASSAFMKRRFDRCAFAVETTVKLSRLQQDSPFPTPEQSQITHAGLQRLAEPI</sequence>
<dbReference type="PANTHER" id="PTHR13789">
    <property type="entry name" value="MONOOXYGENASE"/>
    <property type="match status" value="1"/>
</dbReference>
<feature type="region of interest" description="Disordered" evidence="3">
    <location>
        <begin position="347"/>
        <end position="371"/>
    </location>
</feature>
<feature type="domain" description="FAD-binding" evidence="4">
    <location>
        <begin position="2"/>
        <end position="322"/>
    </location>
</feature>
<dbReference type="InterPro" id="IPR050493">
    <property type="entry name" value="FAD-dep_Monooxygenase_BioMet"/>
</dbReference>
<evidence type="ECO:0000256" key="1">
    <source>
        <dbReference type="ARBA" id="ARBA00023002"/>
    </source>
</evidence>
<dbReference type="PRINTS" id="PR00420">
    <property type="entry name" value="RNGMNOXGNASE"/>
</dbReference>
<evidence type="ECO:0000256" key="2">
    <source>
        <dbReference type="ARBA" id="ARBA00023033"/>
    </source>
</evidence>
<dbReference type="SUPFAM" id="SSF51905">
    <property type="entry name" value="FAD/NAD(P)-binding domain"/>
    <property type="match status" value="1"/>
</dbReference>
<dbReference type="EMBL" id="BPUS01000022">
    <property type="protein sequence ID" value="GJH29374.1"/>
    <property type="molecule type" value="Genomic_DNA"/>
</dbReference>
<dbReference type="GO" id="GO:0071949">
    <property type="term" value="F:FAD binding"/>
    <property type="evidence" value="ECO:0007669"/>
    <property type="project" value="InterPro"/>
</dbReference>
<dbReference type="AlphaFoldDB" id="A0AA37IHJ2"/>
<feature type="compositionally biased region" description="Polar residues" evidence="3">
    <location>
        <begin position="347"/>
        <end position="360"/>
    </location>
</feature>
<keyword evidence="1" id="KW-0560">Oxidoreductase</keyword>
<dbReference type="RefSeq" id="WP_238216650.1">
    <property type="nucleotide sequence ID" value="NZ_BPUS01000022.1"/>
</dbReference>
<keyword evidence="2" id="KW-0503">Monooxygenase</keyword>
<dbReference type="GO" id="GO:0004497">
    <property type="term" value="F:monooxygenase activity"/>
    <property type="evidence" value="ECO:0007669"/>
    <property type="project" value="UniProtKB-KW"/>
</dbReference>
<evidence type="ECO:0000259" key="4">
    <source>
        <dbReference type="Pfam" id="PF01494"/>
    </source>
</evidence>
<protein>
    <submittedName>
        <fullName evidence="5">FAD-dependent oxidoreductase</fullName>
    </submittedName>
</protein>
<proteinExistence type="predicted"/>
<dbReference type="Proteomes" id="UP001055111">
    <property type="component" value="Unassembled WGS sequence"/>
</dbReference>
<dbReference type="Pfam" id="PF01494">
    <property type="entry name" value="FAD_binding_3"/>
    <property type="match status" value="1"/>
</dbReference>
<organism evidence="5 6">
    <name type="scientific">Caballeronia novacaledonica</name>
    <dbReference type="NCBI Taxonomy" id="1544861"/>
    <lineage>
        <taxon>Bacteria</taxon>
        <taxon>Pseudomonadati</taxon>
        <taxon>Pseudomonadota</taxon>
        <taxon>Betaproteobacteria</taxon>
        <taxon>Burkholderiales</taxon>
        <taxon>Burkholderiaceae</taxon>
        <taxon>Caballeronia</taxon>
    </lineage>
</organism>
<accession>A0AA37IHJ2</accession>
<dbReference type="InterPro" id="IPR036188">
    <property type="entry name" value="FAD/NAD-bd_sf"/>
</dbReference>
<evidence type="ECO:0000313" key="5">
    <source>
        <dbReference type="EMBL" id="GJH29374.1"/>
    </source>
</evidence>
<dbReference type="Gene3D" id="3.50.50.60">
    <property type="entry name" value="FAD/NAD(P)-binding domain"/>
    <property type="match status" value="1"/>
</dbReference>
<evidence type="ECO:0000256" key="3">
    <source>
        <dbReference type="SAM" id="MobiDB-lite"/>
    </source>
</evidence>
<comment type="caution">
    <text evidence="5">The sequence shown here is derived from an EMBL/GenBank/DDBJ whole genome shotgun (WGS) entry which is preliminary data.</text>
</comment>
<gene>
    <name evidence="5" type="ORF">CBA19CS42_32680</name>
</gene>
<reference evidence="5" key="1">
    <citation type="submission" date="2022-09" db="EMBL/GenBank/DDBJ databases">
        <title>Isolation and characterization of 3-chlorobenzoate degrading bacteria from soils in Shizuoka.</title>
        <authorList>
            <person name="Ifat A."/>
            <person name="Ogawa N."/>
            <person name="Kimbara K."/>
            <person name="Moriuchi R."/>
            <person name="Dohra H."/>
            <person name="Shintani M."/>
        </authorList>
    </citation>
    <scope>NUCLEOTIDE SEQUENCE</scope>
    <source>
        <strain evidence="5">19CS4-2</strain>
    </source>
</reference>
<evidence type="ECO:0000313" key="6">
    <source>
        <dbReference type="Proteomes" id="UP001055111"/>
    </source>
</evidence>
<dbReference type="InterPro" id="IPR002938">
    <property type="entry name" value="FAD-bd"/>
</dbReference>